<comment type="caution">
    <text evidence="1">The sequence shown here is derived from an EMBL/GenBank/DDBJ whole genome shotgun (WGS) entry which is preliminary data.</text>
</comment>
<dbReference type="EMBL" id="JAFNEN010000118">
    <property type="protein sequence ID" value="KAG8193573.1"/>
    <property type="molecule type" value="Genomic_DNA"/>
</dbReference>
<dbReference type="AlphaFoldDB" id="A0AAV6VCE9"/>
<gene>
    <name evidence="1" type="ORF">JTE90_000210</name>
</gene>
<accession>A0AAV6VCE9</accession>
<dbReference type="Proteomes" id="UP000827092">
    <property type="component" value="Unassembled WGS sequence"/>
</dbReference>
<sequence>METHNKPSPSCHPLKKPASVANYWAHKALEDARLLADVHHHYQTGQAQNSYEMLKKEKILACCIDLGKVLFRCT</sequence>
<keyword evidence="2" id="KW-1185">Reference proteome</keyword>
<reference evidence="1 2" key="1">
    <citation type="journal article" date="2022" name="Nat. Ecol. Evol.">
        <title>A masculinizing supergene underlies an exaggerated male reproductive morph in a spider.</title>
        <authorList>
            <person name="Hendrickx F."/>
            <person name="De Corte Z."/>
            <person name="Sonet G."/>
            <person name="Van Belleghem S.M."/>
            <person name="Kostlbacher S."/>
            <person name="Vangestel C."/>
        </authorList>
    </citation>
    <scope>NUCLEOTIDE SEQUENCE [LARGE SCALE GENOMIC DNA]</scope>
    <source>
        <strain evidence="1">W744_W776</strain>
    </source>
</reference>
<name>A0AAV6VCE9_9ARAC</name>
<organism evidence="1 2">
    <name type="scientific">Oedothorax gibbosus</name>
    <dbReference type="NCBI Taxonomy" id="931172"/>
    <lineage>
        <taxon>Eukaryota</taxon>
        <taxon>Metazoa</taxon>
        <taxon>Ecdysozoa</taxon>
        <taxon>Arthropoda</taxon>
        <taxon>Chelicerata</taxon>
        <taxon>Arachnida</taxon>
        <taxon>Araneae</taxon>
        <taxon>Araneomorphae</taxon>
        <taxon>Entelegynae</taxon>
        <taxon>Araneoidea</taxon>
        <taxon>Linyphiidae</taxon>
        <taxon>Erigoninae</taxon>
        <taxon>Oedothorax</taxon>
    </lineage>
</organism>
<evidence type="ECO:0000313" key="1">
    <source>
        <dbReference type="EMBL" id="KAG8193573.1"/>
    </source>
</evidence>
<evidence type="ECO:0000313" key="2">
    <source>
        <dbReference type="Proteomes" id="UP000827092"/>
    </source>
</evidence>
<protein>
    <submittedName>
        <fullName evidence="1">Uncharacterized protein</fullName>
    </submittedName>
</protein>
<proteinExistence type="predicted"/>